<evidence type="ECO:0000313" key="2">
    <source>
        <dbReference type="EMBL" id="CAA9323912.1"/>
    </source>
</evidence>
<gene>
    <name evidence="2" type="ORF">AVDCRST_MAG40-1595</name>
</gene>
<protein>
    <submittedName>
        <fullName evidence="2">Uncharacterized protein</fullName>
    </submittedName>
</protein>
<feature type="region of interest" description="Disordered" evidence="1">
    <location>
        <begin position="129"/>
        <end position="197"/>
    </location>
</feature>
<feature type="region of interest" description="Disordered" evidence="1">
    <location>
        <begin position="1"/>
        <end position="20"/>
    </location>
</feature>
<dbReference type="EMBL" id="CADCTX010000500">
    <property type="protein sequence ID" value="CAA9323912.1"/>
    <property type="molecule type" value="Genomic_DNA"/>
</dbReference>
<feature type="region of interest" description="Disordered" evidence="1">
    <location>
        <begin position="240"/>
        <end position="271"/>
    </location>
</feature>
<feature type="compositionally biased region" description="Basic and acidic residues" evidence="1">
    <location>
        <begin position="187"/>
        <end position="197"/>
    </location>
</feature>
<reference evidence="2" key="1">
    <citation type="submission" date="2020-02" db="EMBL/GenBank/DDBJ databases">
        <authorList>
            <person name="Meier V. D."/>
        </authorList>
    </citation>
    <scope>NUCLEOTIDE SEQUENCE</scope>
    <source>
        <strain evidence="2">AVDCRST_MAG40</strain>
    </source>
</reference>
<evidence type="ECO:0000256" key="1">
    <source>
        <dbReference type="SAM" id="MobiDB-lite"/>
    </source>
</evidence>
<name>A0A6J4L4S4_9BACT</name>
<proteinExistence type="predicted"/>
<dbReference type="AlphaFoldDB" id="A0A6J4L4S4"/>
<organism evidence="2">
    <name type="scientific">uncultured Gemmatimonadaceae bacterium</name>
    <dbReference type="NCBI Taxonomy" id="246130"/>
    <lineage>
        <taxon>Bacteria</taxon>
        <taxon>Pseudomonadati</taxon>
        <taxon>Gemmatimonadota</taxon>
        <taxon>Gemmatimonadia</taxon>
        <taxon>Gemmatimonadales</taxon>
        <taxon>Gemmatimonadaceae</taxon>
        <taxon>environmental samples</taxon>
    </lineage>
</organism>
<feature type="non-terminal residue" evidence="2">
    <location>
        <position position="1"/>
    </location>
</feature>
<feature type="compositionally biased region" description="Basic and acidic residues" evidence="1">
    <location>
        <begin position="139"/>
        <end position="151"/>
    </location>
</feature>
<accession>A0A6J4L4S4</accession>
<sequence>ERERRRARVQPAAEQRVEPRHARADHALANLAHLRVPLTAVGRLDARVEREPVVGEGVGVPAAQVAAAAKLAHLGHAHRLGRDGLVAQRQHPVHHRVRQVRATLDGAGQEDGRAADGLHERLQIEHEAAQGRLLPGARGGRDHAVEDEQRRPARPQGVAQHLEERGQAALLQGSRAAEVDDGVPDGRVVEEGERPEVGEHAAVGLGEQGDVGRPPAARDVGEGELVTEDRLAGAGLALDQVEPAAQQPAAQDGVEPGHAGGDAVESRSRLGRGLAHGCSSLAARLHHGS</sequence>